<gene>
    <name evidence="2" type="ORF">RRF57_002886</name>
</gene>
<name>A0AAN7Z764_9PEZI</name>
<evidence type="ECO:0000313" key="2">
    <source>
        <dbReference type="EMBL" id="KAK5627171.1"/>
    </source>
</evidence>
<dbReference type="AlphaFoldDB" id="A0AAN7Z764"/>
<dbReference type="Proteomes" id="UP001305414">
    <property type="component" value="Unassembled WGS sequence"/>
</dbReference>
<evidence type="ECO:0000256" key="1">
    <source>
        <dbReference type="SAM" id="MobiDB-lite"/>
    </source>
</evidence>
<organism evidence="2 3">
    <name type="scientific">Xylaria bambusicola</name>
    <dbReference type="NCBI Taxonomy" id="326684"/>
    <lineage>
        <taxon>Eukaryota</taxon>
        <taxon>Fungi</taxon>
        <taxon>Dikarya</taxon>
        <taxon>Ascomycota</taxon>
        <taxon>Pezizomycotina</taxon>
        <taxon>Sordariomycetes</taxon>
        <taxon>Xylariomycetidae</taxon>
        <taxon>Xylariales</taxon>
        <taxon>Xylariaceae</taxon>
        <taxon>Xylaria</taxon>
    </lineage>
</organism>
<sequence>MERTSIIPSQLGVGTSDDSNNANNVNNDRDDNDDNGRGDGDDDTETYLLTCTRQTNVAVLPSPPGKIGMYCPGPGLQDGNSNRGTVQEGQCPRTATSNFANMEKLGSRRKSGIGEDVN</sequence>
<dbReference type="EMBL" id="JAWHQM010000005">
    <property type="protein sequence ID" value="KAK5627171.1"/>
    <property type="molecule type" value="Genomic_DNA"/>
</dbReference>
<reference evidence="2 3" key="1">
    <citation type="submission" date="2023-10" db="EMBL/GenBank/DDBJ databases">
        <title>Draft genome sequence of Xylaria bambusicola isolate GMP-LS, the root and basal stem rot pathogen of sugarcane in Indonesia.</title>
        <authorList>
            <person name="Selvaraj P."/>
            <person name="Muralishankar V."/>
            <person name="Muruganantham S."/>
            <person name="Sp S."/>
            <person name="Haryani S."/>
            <person name="Lau K.J.X."/>
            <person name="Naqvi N.I."/>
        </authorList>
    </citation>
    <scope>NUCLEOTIDE SEQUENCE [LARGE SCALE GENOMIC DNA]</scope>
    <source>
        <strain evidence="2">GMP-LS</strain>
    </source>
</reference>
<comment type="caution">
    <text evidence="2">The sequence shown here is derived from an EMBL/GenBank/DDBJ whole genome shotgun (WGS) entry which is preliminary data.</text>
</comment>
<feature type="region of interest" description="Disordered" evidence="1">
    <location>
        <begin position="1"/>
        <end position="46"/>
    </location>
</feature>
<feature type="compositionally biased region" description="Low complexity" evidence="1">
    <location>
        <begin position="17"/>
        <end position="26"/>
    </location>
</feature>
<evidence type="ECO:0000313" key="3">
    <source>
        <dbReference type="Proteomes" id="UP001305414"/>
    </source>
</evidence>
<protein>
    <submittedName>
        <fullName evidence="2">Uncharacterized protein</fullName>
    </submittedName>
</protein>
<proteinExistence type="predicted"/>
<feature type="compositionally biased region" description="Polar residues" evidence="1">
    <location>
        <begin position="78"/>
        <end position="100"/>
    </location>
</feature>
<feature type="region of interest" description="Disordered" evidence="1">
    <location>
        <begin position="60"/>
        <end position="118"/>
    </location>
</feature>
<accession>A0AAN7Z764</accession>
<keyword evidence="3" id="KW-1185">Reference proteome</keyword>